<name>A0A9J6BR53_POLVA</name>
<evidence type="ECO:0000313" key="2">
    <source>
        <dbReference type="EMBL" id="KAG5671915.1"/>
    </source>
</evidence>
<dbReference type="EMBL" id="JADBJN010000003">
    <property type="protein sequence ID" value="KAG5671915.1"/>
    <property type="molecule type" value="Genomic_DNA"/>
</dbReference>
<sequence>MDPKQQYCASNEILVPGSATTSTASKSKAQLNSGNYINVVPMAVVNSGVQYHSSSRRKYPPPQMTPDYQSRVYFGDYVRDRCREDINNSYYSIPQSQQTQQSSSHHHHHQQSVATSTSDVEQLNANNTNTNNSNNSNNNNSLVISPQTSLQINQSSSSTSSNASSSNQQQSQQQTITPSVLYTVQRVVSTSQLPPPANYGSNSNASSLSSIITRNETDCGLPNNNAPKKGVISEKKNIFVTLKPNIKFTE</sequence>
<organism evidence="2 3">
    <name type="scientific">Polypedilum vanderplanki</name>
    <name type="common">Sleeping chironomid midge</name>
    <dbReference type="NCBI Taxonomy" id="319348"/>
    <lineage>
        <taxon>Eukaryota</taxon>
        <taxon>Metazoa</taxon>
        <taxon>Ecdysozoa</taxon>
        <taxon>Arthropoda</taxon>
        <taxon>Hexapoda</taxon>
        <taxon>Insecta</taxon>
        <taxon>Pterygota</taxon>
        <taxon>Neoptera</taxon>
        <taxon>Endopterygota</taxon>
        <taxon>Diptera</taxon>
        <taxon>Nematocera</taxon>
        <taxon>Chironomoidea</taxon>
        <taxon>Chironomidae</taxon>
        <taxon>Chironominae</taxon>
        <taxon>Polypedilum</taxon>
        <taxon>Polypedilum</taxon>
    </lineage>
</organism>
<protein>
    <submittedName>
        <fullName evidence="2">Uncharacterized protein</fullName>
    </submittedName>
</protein>
<comment type="caution">
    <text evidence="2">The sequence shown here is derived from an EMBL/GenBank/DDBJ whole genome shotgun (WGS) entry which is preliminary data.</text>
</comment>
<evidence type="ECO:0000313" key="3">
    <source>
        <dbReference type="Proteomes" id="UP001107558"/>
    </source>
</evidence>
<dbReference type="AlphaFoldDB" id="A0A9J6BR53"/>
<feature type="region of interest" description="Disordered" evidence="1">
    <location>
        <begin position="94"/>
        <end position="176"/>
    </location>
</feature>
<keyword evidence="3" id="KW-1185">Reference proteome</keyword>
<feature type="compositionally biased region" description="Low complexity" evidence="1">
    <location>
        <begin position="126"/>
        <end position="175"/>
    </location>
</feature>
<reference evidence="2" key="1">
    <citation type="submission" date="2021-03" db="EMBL/GenBank/DDBJ databases">
        <title>Chromosome level genome of the anhydrobiotic midge Polypedilum vanderplanki.</title>
        <authorList>
            <person name="Yoshida Y."/>
            <person name="Kikawada T."/>
            <person name="Gusev O."/>
        </authorList>
    </citation>
    <scope>NUCLEOTIDE SEQUENCE</scope>
    <source>
        <strain evidence="2">NIAS01</strain>
        <tissue evidence="2">Whole body or cell culture</tissue>
    </source>
</reference>
<proteinExistence type="predicted"/>
<evidence type="ECO:0000256" key="1">
    <source>
        <dbReference type="SAM" id="MobiDB-lite"/>
    </source>
</evidence>
<gene>
    <name evidence="2" type="ORF">PVAND_002084</name>
</gene>
<accession>A0A9J6BR53</accession>
<dbReference type="Proteomes" id="UP001107558">
    <property type="component" value="Chromosome 3"/>
</dbReference>
<dbReference type="OrthoDB" id="10559737at2759"/>